<gene>
    <name evidence="2" type="ORF">C0216_27090</name>
</gene>
<proteinExistence type="predicted"/>
<organism evidence="2 3">
    <name type="scientific">Streptomyces globosus</name>
    <dbReference type="NCBI Taxonomy" id="68209"/>
    <lineage>
        <taxon>Bacteria</taxon>
        <taxon>Bacillati</taxon>
        <taxon>Actinomycetota</taxon>
        <taxon>Actinomycetes</taxon>
        <taxon>Kitasatosporales</taxon>
        <taxon>Streptomycetaceae</taxon>
        <taxon>Streptomyces</taxon>
    </lineage>
</organism>
<dbReference type="AlphaFoldDB" id="A0A344U6U6"/>
<accession>A0A344U6U6</accession>
<keyword evidence="3" id="KW-1185">Reference proteome</keyword>
<name>A0A344U6U6_9ACTN</name>
<feature type="region of interest" description="Disordered" evidence="1">
    <location>
        <begin position="1"/>
        <end position="21"/>
    </location>
</feature>
<dbReference type="KEGG" id="sgz:C0216_27090"/>
<dbReference type="EMBL" id="CP030862">
    <property type="protein sequence ID" value="AXE26617.1"/>
    <property type="molecule type" value="Genomic_DNA"/>
</dbReference>
<evidence type="ECO:0000313" key="2">
    <source>
        <dbReference type="EMBL" id="AXE26617.1"/>
    </source>
</evidence>
<evidence type="ECO:0000256" key="1">
    <source>
        <dbReference type="SAM" id="MobiDB-lite"/>
    </source>
</evidence>
<feature type="compositionally biased region" description="Basic residues" evidence="1">
    <location>
        <begin position="1"/>
        <end position="10"/>
    </location>
</feature>
<feature type="compositionally biased region" description="Polar residues" evidence="1">
    <location>
        <begin position="12"/>
        <end position="21"/>
    </location>
</feature>
<sequence>MHPRGRRHSSLRNDTSEITSGGLQRSQAGVCYWGPYSLCGTKAMQKVLISPKIVTVATSATPPTPTPDIRGPPGGGCDPATEAAQITFRSRVGHISLRWRETVSRHAVCPASVCTNLSPPRLTGSVETFRPNRALG</sequence>
<dbReference type="OrthoDB" id="4260375at2"/>
<reference evidence="2 3" key="1">
    <citation type="submission" date="2018-01" db="EMBL/GenBank/DDBJ databases">
        <title>Draft genome Sequence of streptomyces globosus LZH-48.</title>
        <authorList>
            <person name="Ran K."/>
            <person name="Li Z."/>
            <person name="Wei S."/>
            <person name="Dong R."/>
        </authorList>
    </citation>
    <scope>NUCLEOTIDE SEQUENCE [LARGE SCALE GENOMIC DNA]</scope>
    <source>
        <strain evidence="2 3">LZH-48</strain>
    </source>
</reference>
<protein>
    <submittedName>
        <fullName evidence="2">Uncharacterized protein</fullName>
    </submittedName>
</protein>
<dbReference type="Proteomes" id="UP000252004">
    <property type="component" value="Chromosome"/>
</dbReference>
<evidence type="ECO:0000313" key="3">
    <source>
        <dbReference type="Proteomes" id="UP000252004"/>
    </source>
</evidence>